<dbReference type="InterPro" id="IPR008971">
    <property type="entry name" value="HSP40/DnaJ_pept-bd"/>
</dbReference>
<evidence type="ECO:0000256" key="3">
    <source>
        <dbReference type="ARBA" id="ARBA00011738"/>
    </source>
</evidence>
<keyword evidence="10" id="KW-0346">Stress response</keyword>
<evidence type="ECO:0000259" key="12">
    <source>
        <dbReference type="Pfam" id="PF01556"/>
    </source>
</evidence>
<evidence type="ECO:0000256" key="6">
    <source>
        <dbReference type="ARBA" id="ARBA00022723"/>
    </source>
</evidence>
<keyword evidence="4" id="KW-0963">Cytoplasm</keyword>
<dbReference type="Pfam" id="PF01556">
    <property type="entry name" value="DnaJ_C"/>
    <property type="match status" value="1"/>
</dbReference>
<dbReference type="InterPro" id="IPR002939">
    <property type="entry name" value="DnaJ_C"/>
</dbReference>
<protein>
    <recommendedName>
        <fullName evidence="12">Chaperone DnaJ C-terminal domain-containing protein</fullName>
    </recommendedName>
</protein>
<evidence type="ECO:0000256" key="5">
    <source>
        <dbReference type="ARBA" id="ARBA00022705"/>
    </source>
</evidence>
<dbReference type="EMBL" id="BARV01021787">
    <property type="protein sequence ID" value="GAI27621.1"/>
    <property type="molecule type" value="Genomic_DNA"/>
</dbReference>
<comment type="caution">
    <text evidence="13">The sequence shown here is derived from an EMBL/GenBank/DDBJ whole genome shotgun (WGS) entry which is preliminary data.</text>
</comment>
<dbReference type="Gene3D" id="2.60.260.20">
    <property type="entry name" value="Urease metallochaperone UreE, N-terminal domain"/>
    <property type="match status" value="1"/>
</dbReference>
<dbReference type="FunFam" id="2.60.260.20:FF:000004">
    <property type="entry name" value="Molecular chaperone DnaJ"/>
    <property type="match status" value="1"/>
</dbReference>
<evidence type="ECO:0000256" key="9">
    <source>
        <dbReference type="ARBA" id="ARBA00022833"/>
    </source>
</evidence>
<dbReference type="AlphaFoldDB" id="X1NBS0"/>
<feature type="non-terminal residue" evidence="13">
    <location>
        <position position="1"/>
    </location>
</feature>
<dbReference type="CDD" id="cd10747">
    <property type="entry name" value="DnaJ_C"/>
    <property type="match status" value="1"/>
</dbReference>
<keyword evidence="6" id="KW-0479">Metal-binding</keyword>
<dbReference type="SUPFAM" id="SSF49493">
    <property type="entry name" value="HSP40/DnaJ peptide-binding domain"/>
    <property type="match status" value="1"/>
</dbReference>
<name>X1NBS0_9ZZZZ</name>
<evidence type="ECO:0000256" key="4">
    <source>
        <dbReference type="ARBA" id="ARBA00022490"/>
    </source>
</evidence>
<keyword evidence="7" id="KW-0677">Repeat</keyword>
<comment type="subcellular location">
    <subcellularLocation>
        <location evidence="2">Cytoplasm</location>
    </subcellularLocation>
</comment>
<keyword evidence="5" id="KW-0235">DNA replication</keyword>
<evidence type="ECO:0000256" key="10">
    <source>
        <dbReference type="ARBA" id="ARBA00023016"/>
    </source>
</evidence>
<organism evidence="13">
    <name type="scientific">marine sediment metagenome</name>
    <dbReference type="NCBI Taxonomy" id="412755"/>
    <lineage>
        <taxon>unclassified sequences</taxon>
        <taxon>metagenomes</taxon>
        <taxon>ecological metagenomes</taxon>
    </lineage>
</organism>
<dbReference type="PANTHER" id="PTHR43096">
    <property type="entry name" value="DNAJ HOMOLOG 1, MITOCHONDRIAL-RELATED"/>
    <property type="match status" value="1"/>
</dbReference>
<dbReference type="GO" id="GO:0005737">
    <property type="term" value="C:cytoplasm"/>
    <property type="evidence" value="ECO:0007669"/>
    <property type="project" value="UniProtKB-SubCell"/>
</dbReference>
<dbReference type="GO" id="GO:0006260">
    <property type="term" value="P:DNA replication"/>
    <property type="evidence" value="ECO:0007669"/>
    <property type="project" value="UniProtKB-KW"/>
</dbReference>
<accession>X1NBS0</accession>
<evidence type="ECO:0000256" key="8">
    <source>
        <dbReference type="ARBA" id="ARBA00022771"/>
    </source>
</evidence>
<keyword evidence="9" id="KW-0862">Zinc</keyword>
<comment type="subunit">
    <text evidence="3">Homodimer.</text>
</comment>
<evidence type="ECO:0000256" key="1">
    <source>
        <dbReference type="ARBA" id="ARBA00001947"/>
    </source>
</evidence>
<proteinExistence type="predicted"/>
<keyword evidence="8" id="KW-0863">Zinc-finger</keyword>
<evidence type="ECO:0000313" key="13">
    <source>
        <dbReference type="EMBL" id="GAI27621.1"/>
    </source>
</evidence>
<evidence type="ECO:0000256" key="11">
    <source>
        <dbReference type="ARBA" id="ARBA00023186"/>
    </source>
</evidence>
<evidence type="ECO:0000256" key="2">
    <source>
        <dbReference type="ARBA" id="ARBA00004496"/>
    </source>
</evidence>
<feature type="domain" description="Chaperone DnaJ C-terminal" evidence="12">
    <location>
        <begin position="1"/>
        <end position="89"/>
    </location>
</feature>
<keyword evidence="11" id="KW-0143">Chaperone</keyword>
<sequence>GALYIDLSVRPHKLFCRDGSDILCELPINFAQATLGDEIEVPSLDGKASLRIPPGTQNGRVFRLKGKGVPQLNARGKGDQLVKVVVVTPQHLDGKQRRLFEELAKILPQAKLP</sequence>
<comment type="cofactor">
    <cofactor evidence="1">
        <name>Zn(2+)</name>
        <dbReference type="ChEBI" id="CHEBI:29105"/>
    </cofactor>
</comment>
<dbReference type="GO" id="GO:0008270">
    <property type="term" value="F:zinc ion binding"/>
    <property type="evidence" value="ECO:0007669"/>
    <property type="project" value="UniProtKB-KW"/>
</dbReference>
<dbReference type="PANTHER" id="PTHR43096:SF48">
    <property type="entry name" value="CHAPERONE PROTEIN DNAJ"/>
    <property type="match status" value="1"/>
</dbReference>
<evidence type="ECO:0000256" key="7">
    <source>
        <dbReference type="ARBA" id="ARBA00022737"/>
    </source>
</evidence>
<dbReference type="GO" id="GO:0051082">
    <property type="term" value="F:unfolded protein binding"/>
    <property type="evidence" value="ECO:0007669"/>
    <property type="project" value="InterPro"/>
</dbReference>
<reference evidence="13" key="1">
    <citation type="journal article" date="2014" name="Front. Microbiol.">
        <title>High frequency of phylogenetically diverse reductive dehalogenase-homologous genes in deep subseafloor sedimentary metagenomes.</title>
        <authorList>
            <person name="Kawai M."/>
            <person name="Futagami T."/>
            <person name="Toyoda A."/>
            <person name="Takaki Y."/>
            <person name="Nishi S."/>
            <person name="Hori S."/>
            <person name="Arai W."/>
            <person name="Tsubouchi T."/>
            <person name="Morono Y."/>
            <person name="Uchiyama I."/>
            <person name="Ito T."/>
            <person name="Fujiyama A."/>
            <person name="Inagaki F."/>
            <person name="Takami H."/>
        </authorList>
    </citation>
    <scope>NUCLEOTIDE SEQUENCE</scope>
    <source>
        <strain evidence="13">Expedition CK06-06</strain>
    </source>
</reference>
<gene>
    <name evidence="13" type="ORF">S06H3_36028</name>
</gene>
<dbReference type="GO" id="GO:0042026">
    <property type="term" value="P:protein refolding"/>
    <property type="evidence" value="ECO:0007669"/>
    <property type="project" value="TreeGrafter"/>
</dbReference>